<sequence length="344" mass="37795">MKVGIVGSTGYGGVELYRLLSNHPEVRECVLYSSSLDGTPYTEQYPHLYGISEQRVHPIDEEQMKGLDVVFLATPSGISKKMTPGLLGGQAKVIDLSGDLRLKERGAYETWYHGEAAPADTLERAVYGLAECNGRSIRDAELIANPGCFPTAVLLGLYPLAAAGRIKPGSVIIDAKTGLSGAGRKASLAGHFAETQENFRIYKVHEHQHTPEIEQQLHEWALDAGPITFSTHLVPMTRGIMATIYVELKDPSSTEELLASYREEYDDHPFVRVRPKGGFPGTKEVFGTNYCDIGLSMDERTGRVTIVSVIDNLMKGAAGQAVQNMNMMFGWHETTGLHHYPIYP</sequence>
<dbReference type="GO" id="GO:0005737">
    <property type="term" value="C:cytoplasm"/>
    <property type="evidence" value="ECO:0007669"/>
    <property type="project" value="UniProtKB-SubCell"/>
</dbReference>
<evidence type="ECO:0000256" key="1">
    <source>
        <dbReference type="ARBA" id="ARBA00004862"/>
    </source>
</evidence>
<keyword evidence="11" id="KW-1185">Reference proteome</keyword>
<protein>
    <recommendedName>
        <fullName evidence="7">N-acetyl-gamma-glutamyl-phosphate reductase</fullName>
        <shortName evidence="7">AGPR</shortName>
        <ecNumber evidence="7">1.2.1.38</ecNumber>
    </recommendedName>
    <alternativeName>
        <fullName evidence="7">N-acetyl-glutamate semialdehyde dehydrogenase</fullName>
        <shortName evidence="7">NAGSA dehydrogenase</shortName>
    </alternativeName>
</protein>
<dbReference type="UniPathway" id="UPA00068">
    <property type="reaction ID" value="UER00108"/>
</dbReference>
<proteinExistence type="inferred from homology"/>
<evidence type="ECO:0000256" key="2">
    <source>
        <dbReference type="ARBA" id="ARBA00022571"/>
    </source>
</evidence>
<comment type="pathway">
    <text evidence="1 7">Amino-acid biosynthesis; L-arginine biosynthesis; N(2)-acetyl-L-ornithine from L-glutamate: step 3/4.</text>
</comment>
<dbReference type="PROSITE" id="PS01224">
    <property type="entry name" value="ARGC"/>
    <property type="match status" value="1"/>
</dbReference>
<dbReference type="Pfam" id="PF01118">
    <property type="entry name" value="Semialdhyde_dh"/>
    <property type="match status" value="1"/>
</dbReference>
<dbReference type="OrthoDB" id="9801289at2"/>
<dbReference type="PATRIC" id="fig|189381.12.peg.3138"/>
<dbReference type="RefSeq" id="WP_053428898.1">
    <property type="nucleotide sequence ID" value="NZ_JAMQJB010000002.1"/>
</dbReference>
<dbReference type="FunFam" id="3.30.360.10:FF:000014">
    <property type="entry name" value="N-acetyl-gamma-glutamyl-phosphate reductase"/>
    <property type="match status" value="1"/>
</dbReference>
<dbReference type="GO" id="GO:0003942">
    <property type="term" value="F:N-acetyl-gamma-glutamyl-phosphate reductase activity"/>
    <property type="evidence" value="ECO:0007669"/>
    <property type="project" value="UniProtKB-UniRule"/>
</dbReference>
<comment type="caution">
    <text evidence="10">The sequence shown here is derived from an EMBL/GenBank/DDBJ whole genome shotgun (WGS) entry which is preliminary data.</text>
</comment>
<organism evidence="10 11">
    <name type="scientific">Rossellomorea marisflavi</name>
    <dbReference type="NCBI Taxonomy" id="189381"/>
    <lineage>
        <taxon>Bacteria</taxon>
        <taxon>Bacillati</taxon>
        <taxon>Bacillota</taxon>
        <taxon>Bacilli</taxon>
        <taxon>Bacillales</taxon>
        <taxon>Bacillaceae</taxon>
        <taxon>Rossellomorea</taxon>
    </lineage>
</organism>
<comment type="subcellular location">
    <subcellularLocation>
        <location evidence="7">Cytoplasm</location>
    </subcellularLocation>
</comment>
<feature type="domain" description="Semialdehyde dehydrogenase NAD-binding" evidence="9">
    <location>
        <begin position="2"/>
        <end position="140"/>
    </location>
</feature>
<dbReference type="Proteomes" id="UP000037405">
    <property type="component" value="Unassembled WGS sequence"/>
</dbReference>
<gene>
    <name evidence="7" type="primary">argC</name>
    <name evidence="10" type="ORF">AF331_15225</name>
</gene>
<keyword evidence="4 7" id="KW-0521">NADP</keyword>
<evidence type="ECO:0000256" key="4">
    <source>
        <dbReference type="ARBA" id="ARBA00022857"/>
    </source>
</evidence>
<dbReference type="SMART" id="SM00859">
    <property type="entry name" value="Semialdhyde_dh"/>
    <property type="match status" value="1"/>
</dbReference>
<dbReference type="STRING" id="189381.GCA_900166615_00859"/>
<dbReference type="Gene3D" id="3.30.360.10">
    <property type="entry name" value="Dihydrodipicolinate Reductase, domain 2"/>
    <property type="match status" value="1"/>
</dbReference>
<dbReference type="InterPro" id="IPR000534">
    <property type="entry name" value="Semialdehyde_DH_NAD-bd"/>
</dbReference>
<dbReference type="AlphaFoldDB" id="A0A0M0G795"/>
<keyword evidence="7" id="KW-0963">Cytoplasm</keyword>
<evidence type="ECO:0000256" key="7">
    <source>
        <dbReference type="HAMAP-Rule" id="MF_00150"/>
    </source>
</evidence>
<accession>A0A0M0G795</accession>
<dbReference type="GO" id="GO:0051287">
    <property type="term" value="F:NAD binding"/>
    <property type="evidence" value="ECO:0007669"/>
    <property type="project" value="InterPro"/>
</dbReference>
<keyword evidence="5 7" id="KW-0560">Oxidoreductase</keyword>
<dbReference type="SUPFAM" id="SSF55347">
    <property type="entry name" value="Glyceraldehyde-3-phosphate dehydrogenase-like, C-terminal domain"/>
    <property type="match status" value="1"/>
</dbReference>
<dbReference type="InterPro" id="IPR023013">
    <property type="entry name" value="AGPR_AS"/>
</dbReference>
<evidence type="ECO:0000256" key="5">
    <source>
        <dbReference type="ARBA" id="ARBA00023002"/>
    </source>
</evidence>
<keyword evidence="2 7" id="KW-0055">Arginine biosynthesis</keyword>
<dbReference type="CDD" id="cd23934">
    <property type="entry name" value="AGPR_1_C"/>
    <property type="match status" value="1"/>
</dbReference>
<dbReference type="PANTHER" id="PTHR32338:SF10">
    <property type="entry name" value="N-ACETYL-GAMMA-GLUTAMYL-PHOSPHATE REDUCTASE, CHLOROPLASTIC-RELATED"/>
    <property type="match status" value="1"/>
</dbReference>
<evidence type="ECO:0000259" key="9">
    <source>
        <dbReference type="SMART" id="SM00859"/>
    </source>
</evidence>
<dbReference type="InterPro" id="IPR036291">
    <property type="entry name" value="NAD(P)-bd_dom_sf"/>
</dbReference>
<comment type="catalytic activity">
    <reaction evidence="6 7">
        <text>N-acetyl-L-glutamate 5-semialdehyde + phosphate + NADP(+) = N-acetyl-L-glutamyl 5-phosphate + NADPH + H(+)</text>
        <dbReference type="Rhea" id="RHEA:21588"/>
        <dbReference type="ChEBI" id="CHEBI:15378"/>
        <dbReference type="ChEBI" id="CHEBI:29123"/>
        <dbReference type="ChEBI" id="CHEBI:43474"/>
        <dbReference type="ChEBI" id="CHEBI:57783"/>
        <dbReference type="ChEBI" id="CHEBI:57936"/>
        <dbReference type="ChEBI" id="CHEBI:58349"/>
        <dbReference type="EC" id="1.2.1.38"/>
    </reaction>
</comment>
<dbReference type="HAMAP" id="MF_00150">
    <property type="entry name" value="ArgC_type1"/>
    <property type="match status" value="1"/>
</dbReference>
<evidence type="ECO:0000256" key="8">
    <source>
        <dbReference type="PROSITE-ProRule" id="PRU10010"/>
    </source>
</evidence>
<dbReference type="NCBIfam" id="TIGR01850">
    <property type="entry name" value="argC"/>
    <property type="match status" value="1"/>
</dbReference>
<dbReference type="CDD" id="cd17895">
    <property type="entry name" value="AGPR_1_N"/>
    <property type="match status" value="1"/>
</dbReference>
<name>A0A0M0G795_9BACI</name>
<comment type="similarity">
    <text evidence="7">Belongs to the NAGSA dehydrogenase family. Type 1 subfamily.</text>
</comment>
<feature type="active site" evidence="7 8">
    <location>
        <position position="148"/>
    </location>
</feature>
<keyword evidence="3 7" id="KW-0028">Amino-acid biosynthesis</keyword>
<dbReference type="GO" id="GO:0070401">
    <property type="term" value="F:NADP+ binding"/>
    <property type="evidence" value="ECO:0007669"/>
    <property type="project" value="InterPro"/>
</dbReference>
<dbReference type="InterPro" id="IPR058924">
    <property type="entry name" value="AGPR_dimerisation_dom"/>
</dbReference>
<evidence type="ECO:0000256" key="3">
    <source>
        <dbReference type="ARBA" id="ARBA00022605"/>
    </source>
</evidence>
<dbReference type="SUPFAM" id="SSF51735">
    <property type="entry name" value="NAD(P)-binding Rossmann-fold domains"/>
    <property type="match status" value="1"/>
</dbReference>
<dbReference type="Pfam" id="PF22698">
    <property type="entry name" value="Semialdhyde_dhC_1"/>
    <property type="match status" value="1"/>
</dbReference>
<dbReference type="InterPro" id="IPR000706">
    <property type="entry name" value="AGPR_type-1"/>
</dbReference>
<dbReference type="EMBL" id="LGUE01000004">
    <property type="protein sequence ID" value="KON85306.1"/>
    <property type="molecule type" value="Genomic_DNA"/>
</dbReference>
<dbReference type="GO" id="GO:0006526">
    <property type="term" value="P:L-arginine biosynthetic process"/>
    <property type="evidence" value="ECO:0007669"/>
    <property type="project" value="UniProtKB-UniRule"/>
</dbReference>
<evidence type="ECO:0000313" key="11">
    <source>
        <dbReference type="Proteomes" id="UP000037405"/>
    </source>
</evidence>
<reference evidence="11" key="1">
    <citation type="submission" date="2015-07" db="EMBL/GenBank/DDBJ databases">
        <title>Fjat-14235 jcm11544.</title>
        <authorList>
            <person name="Liu B."/>
            <person name="Wang J."/>
            <person name="Zhu Y."/>
            <person name="Liu G."/>
            <person name="Chen Q."/>
            <person name="Chen Z."/>
            <person name="Lan J."/>
            <person name="Che J."/>
            <person name="Ge C."/>
            <person name="Shi H."/>
            <person name="Pan Z."/>
            <person name="Liu X."/>
        </authorList>
    </citation>
    <scope>NUCLEOTIDE SEQUENCE [LARGE SCALE GENOMIC DNA]</scope>
    <source>
        <strain evidence="11">JCM 11544</strain>
    </source>
</reference>
<evidence type="ECO:0000313" key="10">
    <source>
        <dbReference type="EMBL" id="KON85306.1"/>
    </source>
</evidence>
<dbReference type="Gene3D" id="3.40.50.720">
    <property type="entry name" value="NAD(P)-binding Rossmann-like Domain"/>
    <property type="match status" value="1"/>
</dbReference>
<dbReference type="PANTHER" id="PTHR32338">
    <property type="entry name" value="N-ACETYL-GAMMA-GLUTAMYL-PHOSPHATE REDUCTASE, CHLOROPLASTIC-RELATED-RELATED"/>
    <property type="match status" value="1"/>
</dbReference>
<comment type="function">
    <text evidence="7">Catalyzes the NADPH-dependent reduction of N-acetyl-5-glutamyl phosphate to yield N-acetyl-L-glutamate 5-semialdehyde.</text>
</comment>
<evidence type="ECO:0000256" key="6">
    <source>
        <dbReference type="ARBA" id="ARBA00050557"/>
    </source>
</evidence>
<dbReference type="InterPro" id="IPR050085">
    <property type="entry name" value="AGPR"/>
</dbReference>
<dbReference type="EC" id="1.2.1.38" evidence="7"/>